<feature type="transmembrane region" description="Helical" evidence="6">
    <location>
        <begin position="90"/>
        <end position="111"/>
    </location>
</feature>
<evidence type="ECO:0000256" key="1">
    <source>
        <dbReference type="ARBA" id="ARBA00004141"/>
    </source>
</evidence>
<feature type="transmembrane region" description="Helical" evidence="6">
    <location>
        <begin position="62"/>
        <end position="84"/>
    </location>
</feature>
<dbReference type="PANTHER" id="PTHR32322:SF2">
    <property type="entry name" value="EAMA DOMAIN-CONTAINING PROTEIN"/>
    <property type="match status" value="1"/>
</dbReference>
<feature type="domain" description="EamA" evidence="7">
    <location>
        <begin position="7"/>
        <end position="134"/>
    </location>
</feature>
<comment type="subcellular location">
    <subcellularLocation>
        <location evidence="1">Membrane</location>
        <topology evidence="1">Multi-pass membrane protein</topology>
    </subcellularLocation>
</comment>
<gene>
    <name evidence="8" type="ORF">SAMN06272739_0028</name>
</gene>
<evidence type="ECO:0000256" key="5">
    <source>
        <dbReference type="ARBA" id="ARBA00023136"/>
    </source>
</evidence>
<evidence type="ECO:0000256" key="4">
    <source>
        <dbReference type="ARBA" id="ARBA00022989"/>
    </source>
</evidence>
<dbReference type="Proteomes" id="UP000219482">
    <property type="component" value="Unassembled WGS sequence"/>
</dbReference>
<keyword evidence="9" id="KW-1185">Reference proteome</keyword>
<feature type="transmembrane region" description="Helical" evidence="6">
    <location>
        <begin position="266"/>
        <end position="284"/>
    </location>
</feature>
<feature type="domain" description="EamA" evidence="7">
    <location>
        <begin position="147"/>
        <end position="283"/>
    </location>
</feature>
<evidence type="ECO:0000259" key="7">
    <source>
        <dbReference type="Pfam" id="PF00892"/>
    </source>
</evidence>
<accession>A0A286H8U0</accession>
<evidence type="ECO:0000256" key="6">
    <source>
        <dbReference type="SAM" id="Phobius"/>
    </source>
</evidence>
<keyword evidence="3 6" id="KW-0812">Transmembrane</keyword>
<feature type="transmembrane region" description="Helical" evidence="6">
    <location>
        <begin position="175"/>
        <end position="194"/>
    </location>
</feature>
<dbReference type="EMBL" id="OCNK01000010">
    <property type="protein sequence ID" value="SOE04213.1"/>
    <property type="molecule type" value="Genomic_DNA"/>
</dbReference>
<reference evidence="9" key="1">
    <citation type="submission" date="2017-09" db="EMBL/GenBank/DDBJ databases">
        <authorList>
            <person name="Varghese N."/>
            <person name="Submissions S."/>
        </authorList>
    </citation>
    <scope>NUCLEOTIDE SEQUENCE [LARGE SCALE GENOMIC DNA]</scope>
    <source>
        <strain evidence="9">DSM 44270</strain>
    </source>
</reference>
<dbReference type="PANTHER" id="PTHR32322">
    <property type="entry name" value="INNER MEMBRANE TRANSPORTER"/>
    <property type="match status" value="1"/>
</dbReference>
<dbReference type="AlphaFoldDB" id="A0A286H8U0"/>
<keyword evidence="5 6" id="KW-0472">Membrane</keyword>
<dbReference type="InterPro" id="IPR000620">
    <property type="entry name" value="EamA_dom"/>
</dbReference>
<protein>
    <submittedName>
        <fullName evidence="8">EamA domain-containing membrane protein RarD</fullName>
    </submittedName>
</protein>
<feature type="transmembrane region" description="Helical" evidence="6">
    <location>
        <begin position="214"/>
        <end position="234"/>
    </location>
</feature>
<feature type="transmembrane region" description="Helical" evidence="6">
    <location>
        <begin position="29"/>
        <end position="50"/>
    </location>
</feature>
<feature type="transmembrane region" description="Helical" evidence="6">
    <location>
        <begin position="241"/>
        <end position="260"/>
    </location>
</feature>
<name>A0A286H8U0_9ACTN</name>
<feature type="transmembrane region" description="Helical" evidence="6">
    <location>
        <begin position="118"/>
        <end position="138"/>
    </location>
</feature>
<dbReference type="InterPro" id="IPR050638">
    <property type="entry name" value="AA-Vitamin_Transporters"/>
</dbReference>
<evidence type="ECO:0000313" key="9">
    <source>
        <dbReference type="Proteomes" id="UP000219482"/>
    </source>
</evidence>
<dbReference type="SUPFAM" id="SSF103481">
    <property type="entry name" value="Multidrug resistance efflux transporter EmrE"/>
    <property type="match status" value="2"/>
</dbReference>
<organism evidence="8 9">
    <name type="scientific">Blastococcus haudaquaticus</name>
    <dbReference type="NCBI Taxonomy" id="1938745"/>
    <lineage>
        <taxon>Bacteria</taxon>
        <taxon>Bacillati</taxon>
        <taxon>Actinomycetota</taxon>
        <taxon>Actinomycetes</taxon>
        <taxon>Geodermatophilales</taxon>
        <taxon>Geodermatophilaceae</taxon>
        <taxon>Blastococcus</taxon>
    </lineage>
</organism>
<comment type="similarity">
    <text evidence="2">Belongs to the EamA transporter family.</text>
</comment>
<dbReference type="InterPro" id="IPR037185">
    <property type="entry name" value="EmrE-like"/>
</dbReference>
<dbReference type="Pfam" id="PF00892">
    <property type="entry name" value="EamA"/>
    <property type="match status" value="2"/>
</dbReference>
<dbReference type="GO" id="GO:0016020">
    <property type="term" value="C:membrane"/>
    <property type="evidence" value="ECO:0007669"/>
    <property type="project" value="UniProtKB-SubCell"/>
</dbReference>
<feature type="transmembrane region" description="Helical" evidence="6">
    <location>
        <begin position="144"/>
        <end position="163"/>
    </location>
</feature>
<keyword evidence="4 6" id="KW-1133">Transmembrane helix</keyword>
<proteinExistence type="inferred from homology"/>
<evidence type="ECO:0000256" key="2">
    <source>
        <dbReference type="ARBA" id="ARBA00007362"/>
    </source>
</evidence>
<evidence type="ECO:0000313" key="8">
    <source>
        <dbReference type="EMBL" id="SOE04213.1"/>
    </source>
</evidence>
<evidence type="ECO:0000256" key="3">
    <source>
        <dbReference type="ARBA" id="ARBA00022692"/>
    </source>
</evidence>
<sequence>MIALGTVYLVWGSTYLGIKYTVEGGLPPLLAMGTRFLLAGLVLLAALLLARGRAAFAMTRAQLATAALVGLFLLVGGNGLVAVAEQDVDSGLAALLIAGTPLWVVLLRAVLRDRPSAATVAGLLIGLVGVAVLLLPGVRGAAELGPLLLVCLSSLLWSVGTVLATRRPMPADPFAATVVEMAAGGTAMVVLGSLGGEWGRLALSTTERSAWLAFAYLVLVGSVLGYSAYVWLLARAPLSLVTTYAYVNPAVAVALGALFLAEPLTVNVLVGGAVIIGAVAWVITAESRTRRRALPGRDVGATPVEPT</sequence>